<keyword evidence="2" id="KW-1185">Reference proteome</keyword>
<reference evidence="1" key="1">
    <citation type="journal article" date="2023" name="Genome Biol. Evol.">
        <title>First Whole Genome Sequence and Flow Cytometry Genome Size Data for the Lichen-Forming Fungus Ramalina farinacea (Ascomycota).</title>
        <authorList>
            <person name="Llewellyn T."/>
            <person name="Mian S."/>
            <person name="Hill R."/>
            <person name="Leitch I.J."/>
            <person name="Gaya E."/>
        </authorList>
    </citation>
    <scope>NUCLEOTIDE SEQUENCE</scope>
    <source>
        <strain evidence="1">LIQ254RAFAR</strain>
    </source>
</reference>
<proteinExistence type="predicted"/>
<dbReference type="Proteomes" id="UP001161017">
    <property type="component" value="Unassembled WGS sequence"/>
</dbReference>
<comment type="caution">
    <text evidence="1">The sequence shown here is derived from an EMBL/GenBank/DDBJ whole genome shotgun (WGS) entry which is preliminary data.</text>
</comment>
<protein>
    <submittedName>
        <fullName evidence="1">Uncharacterized protein</fullName>
    </submittedName>
</protein>
<dbReference type="EMBL" id="JAPUFD010000011">
    <property type="protein sequence ID" value="MDI1490439.1"/>
    <property type="molecule type" value="Genomic_DNA"/>
</dbReference>
<evidence type="ECO:0000313" key="2">
    <source>
        <dbReference type="Proteomes" id="UP001161017"/>
    </source>
</evidence>
<name>A0AA43TWG9_9LECA</name>
<dbReference type="AlphaFoldDB" id="A0AA43TWG9"/>
<sequence>MPLDMWNIWHHLQDFCKELAAQARIQRLTINFVETQTAKWETDGVPHASWNLGHFGKGIDTFDIGQLLIIFGHFVTNVAKPGLSIPGTYMLDFCDRFGDSWTDRIRECMTGRWGEDETVNDYYELMENQLQDHRSPVKQATGRRSMEVFRQLFGSSAILGFQDLKRFKEEWPYMDMEDSWAIDRPRYRVACHPCCQCGQTAVEGDSSILSHDVGVVDAVSWLRK</sequence>
<evidence type="ECO:0000313" key="1">
    <source>
        <dbReference type="EMBL" id="MDI1490439.1"/>
    </source>
</evidence>
<accession>A0AA43TWG9</accession>
<gene>
    <name evidence="1" type="ORF">OHK93_001642</name>
</gene>
<organism evidence="1 2">
    <name type="scientific">Ramalina farinacea</name>
    <dbReference type="NCBI Taxonomy" id="258253"/>
    <lineage>
        <taxon>Eukaryota</taxon>
        <taxon>Fungi</taxon>
        <taxon>Dikarya</taxon>
        <taxon>Ascomycota</taxon>
        <taxon>Pezizomycotina</taxon>
        <taxon>Lecanoromycetes</taxon>
        <taxon>OSLEUM clade</taxon>
        <taxon>Lecanoromycetidae</taxon>
        <taxon>Lecanorales</taxon>
        <taxon>Lecanorineae</taxon>
        <taxon>Ramalinaceae</taxon>
        <taxon>Ramalina</taxon>
    </lineage>
</organism>